<dbReference type="InterPro" id="IPR000387">
    <property type="entry name" value="Tyr_Pase_dom"/>
</dbReference>
<evidence type="ECO:0000256" key="1">
    <source>
        <dbReference type="ARBA" id="ARBA00009580"/>
    </source>
</evidence>
<dbReference type="InterPro" id="IPR026893">
    <property type="entry name" value="Tyr/Ser_Pase_IphP-type"/>
</dbReference>
<name>A0ABV9FKJ5_9NOCA</name>
<dbReference type="PANTHER" id="PTHR31126:SF1">
    <property type="entry name" value="TYROSINE SPECIFIC PROTEIN PHOSPHATASES DOMAIN-CONTAINING PROTEIN"/>
    <property type="match status" value="1"/>
</dbReference>
<dbReference type="SUPFAM" id="SSF52799">
    <property type="entry name" value="(Phosphotyrosine protein) phosphatases II"/>
    <property type="match status" value="1"/>
</dbReference>
<dbReference type="InterPro" id="IPR016130">
    <property type="entry name" value="Tyr_Pase_AS"/>
</dbReference>
<dbReference type="Gene3D" id="3.90.190.10">
    <property type="entry name" value="Protein tyrosine phosphatase superfamily"/>
    <property type="match status" value="1"/>
</dbReference>
<protein>
    <submittedName>
        <fullName evidence="3">Tyrosine-protein phosphatase</fullName>
    </submittedName>
</protein>
<evidence type="ECO:0000313" key="4">
    <source>
        <dbReference type="Proteomes" id="UP001595914"/>
    </source>
</evidence>
<dbReference type="Pfam" id="PF13350">
    <property type="entry name" value="Y_phosphatase3"/>
    <property type="match status" value="1"/>
</dbReference>
<feature type="domain" description="Tyrosine specific protein phosphatases" evidence="2">
    <location>
        <begin position="131"/>
        <end position="183"/>
    </location>
</feature>
<reference evidence="4" key="1">
    <citation type="journal article" date="2019" name="Int. J. Syst. Evol. Microbiol.">
        <title>The Global Catalogue of Microorganisms (GCM) 10K type strain sequencing project: providing services to taxonomists for standard genome sequencing and annotation.</title>
        <authorList>
            <consortium name="The Broad Institute Genomics Platform"/>
            <consortium name="The Broad Institute Genome Sequencing Center for Infectious Disease"/>
            <person name="Wu L."/>
            <person name="Ma J."/>
        </authorList>
    </citation>
    <scope>NUCLEOTIDE SEQUENCE [LARGE SCALE GENOMIC DNA]</scope>
    <source>
        <strain evidence="4">CCUG 54520</strain>
    </source>
</reference>
<dbReference type="PROSITE" id="PS00383">
    <property type="entry name" value="TYR_PHOSPHATASE_1"/>
    <property type="match status" value="1"/>
</dbReference>
<gene>
    <name evidence="3" type="ORF">ACFO6S_02500</name>
</gene>
<dbReference type="PANTHER" id="PTHR31126">
    <property type="entry name" value="TYROSINE-PROTEIN PHOSPHATASE"/>
    <property type="match status" value="1"/>
</dbReference>
<dbReference type="PROSITE" id="PS50056">
    <property type="entry name" value="TYR_PHOSPHATASE_2"/>
    <property type="match status" value="1"/>
</dbReference>
<proteinExistence type="inferred from homology"/>
<accession>A0ABV9FKJ5</accession>
<dbReference type="Proteomes" id="UP001595914">
    <property type="component" value="Unassembled WGS sequence"/>
</dbReference>
<keyword evidence="4" id="KW-1185">Reference proteome</keyword>
<organism evidence="3 4">
    <name type="scientific">Rhodococcus kronopolitis</name>
    <dbReference type="NCBI Taxonomy" id="1460226"/>
    <lineage>
        <taxon>Bacteria</taxon>
        <taxon>Bacillati</taxon>
        <taxon>Actinomycetota</taxon>
        <taxon>Actinomycetes</taxon>
        <taxon>Mycobacteriales</taxon>
        <taxon>Nocardiaceae</taxon>
        <taxon>Rhodococcus</taxon>
    </lineage>
</organism>
<dbReference type="EMBL" id="JBHSFO010000001">
    <property type="protein sequence ID" value="MFC4602556.1"/>
    <property type="molecule type" value="Genomic_DNA"/>
</dbReference>
<evidence type="ECO:0000313" key="3">
    <source>
        <dbReference type="EMBL" id="MFC4602556.1"/>
    </source>
</evidence>
<comment type="similarity">
    <text evidence="1">Belongs to the protein-tyrosine phosphatase family.</text>
</comment>
<sequence>MSTSPTVGAGIPIASVPNLRDIGGYPTADGAKVRTGVVYRSTDLGRVVDGDVAALDALGIGTVFDLRTAAERELLPDRIPTGAKEIALDVLADTDPSAAPAMMQQILTDPALAEQLLGAGDAKDYLAKSYREFVTLPSAVAAYQELFTDLARGGDAPVLIHCTTGKDRTGWAVASLLLFLGVDEDTVYTEYLLTNEQLLPAFEPVFDKFRAAGGNPDILLPILGVRRTYLDSALDQVRADFGDVAGYFERGLGLEPRDLAALRERLLVRS</sequence>
<dbReference type="InterPro" id="IPR029021">
    <property type="entry name" value="Prot-tyrosine_phosphatase-like"/>
</dbReference>
<dbReference type="RefSeq" id="WP_378413788.1">
    <property type="nucleotide sequence ID" value="NZ_JBHSFO010000001.1"/>
</dbReference>
<evidence type="ECO:0000259" key="2">
    <source>
        <dbReference type="PROSITE" id="PS50056"/>
    </source>
</evidence>
<comment type="caution">
    <text evidence="3">The sequence shown here is derived from an EMBL/GenBank/DDBJ whole genome shotgun (WGS) entry which is preliminary data.</text>
</comment>